<evidence type="ECO:0000313" key="3">
    <source>
        <dbReference type="Proteomes" id="UP000685013"/>
    </source>
</evidence>
<protein>
    <submittedName>
        <fullName evidence="2">Uncharacterized protein</fullName>
    </submittedName>
</protein>
<evidence type="ECO:0000313" key="2">
    <source>
        <dbReference type="EMBL" id="KAG6585894.1"/>
    </source>
</evidence>
<comment type="caution">
    <text evidence="2">The sequence shown here is derived from an EMBL/GenBank/DDBJ whole genome shotgun (WGS) entry which is preliminary data.</text>
</comment>
<feature type="region of interest" description="Disordered" evidence="1">
    <location>
        <begin position="120"/>
        <end position="187"/>
    </location>
</feature>
<gene>
    <name evidence="2" type="ORF">SDJN03_18627</name>
</gene>
<sequence length="187" mass="21350">MVEFHRDCVQADKLSRRPKVECVAFMYGPMHMYVAFPLESLLDLGSGEISWAEFKEAFAEGVLPRGRPDSQTSGVHPLEAKRCVRLPLMPGEFAKLKCFASRFAPTTYANALRVARAMEGTSGLNESRPSTERQKRRFVTGDDYHKSRSSDREDRDNVVTGMTVVVHYPSPTLRRPDRWRRDSRRGQ</sequence>
<dbReference type="EMBL" id="JAGKQH010000012">
    <property type="protein sequence ID" value="KAG6585894.1"/>
    <property type="molecule type" value="Genomic_DNA"/>
</dbReference>
<name>A0AAV6MQW6_9ROSI</name>
<dbReference type="AlphaFoldDB" id="A0AAV6MQW6"/>
<feature type="compositionally biased region" description="Basic and acidic residues" evidence="1">
    <location>
        <begin position="129"/>
        <end position="157"/>
    </location>
</feature>
<keyword evidence="3" id="KW-1185">Reference proteome</keyword>
<accession>A0AAV6MQW6</accession>
<feature type="compositionally biased region" description="Basic and acidic residues" evidence="1">
    <location>
        <begin position="174"/>
        <end position="187"/>
    </location>
</feature>
<dbReference type="Proteomes" id="UP000685013">
    <property type="component" value="Chromosome 12"/>
</dbReference>
<evidence type="ECO:0000256" key="1">
    <source>
        <dbReference type="SAM" id="MobiDB-lite"/>
    </source>
</evidence>
<reference evidence="2 3" key="1">
    <citation type="journal article" date="2021" name="Hortic Res">
        <title>The domestication of Cucurbita argyrosperma as revealed by the genome of its wild relative.</title>
        <authorList>
            <person name="Barrera-Redondo J."/>
            <person name="Sanchez-de la Vega G."/>
            <person name="Aguirre-Liguori J.A."/>
            <person name="Castellanos-Morales G."/>
            <person name="Gutierrez-Guerrero Y.T."/>
            <person name="Aguirre-Dugua X."/>
            <person name="Aguirre-Planter E."/>
            <person name="Tenaillon M.I."/>
            <person name="Lira-Saade R."/>
            <person name="Eguiarte L.E."/>
        </authorList>
    </citation>
    <scope>NUCLEOTIDE SEQUENCE [LARGE SCALE GENOMIC DNA]</scope>
    <source>
        <strain evidence="2">JBR-2021</strain>
    </source>
</reference>
<feature type="non-terminal residue" evidence="2">
    <location>
        <position position="1"/>
    </location>
</feature>
<proteinExistence type="predicted"/>
<organism evidence="2 3">
    <name type="scientific">Cucurbita argyrosperma subsp. sororia</name>
    <dbReference type="NCBI Taxonomy" id="37648"/>
    <lineage>
        <taxon>Eukaryota</taxon>
        <taxon>Viridiplantae</taxon>
        <taxon>Streptophyta</taxon>
        <taxon>Embryophyta</taxon>
        <taxon>Tracheophyta</taxon>
        <taxon>Spermatophyta</taxon>
        <taxon>Magnoliopsida</taxon>
        <taxon>eudicotyledons</taxon>
        <taxon>Gunneridae</taxon>
        <taxon>Pentapetalae</taxon>
        <taxon>rosids</taxon>
        <taxon>fabids</taxon>
        <taxon>Cucurbitales</taxon>
        <taxon>Cucurbitaceae</taxon>
        <taxon>Cucurbiteae</taxon>
        <taxon>Cucurbita</taxon>
    </lineage>
</organism>